<keyword evidence="1" id="KW-0812">Transmembrane</keyword>
<accession>A0A254PXW5</accession>
<dbReference type="RefSeq" id="WP_088525702.1">
    <property type="nucleotide sequence ID" value="NZ_NGUP01000003.1"/>
</dbReference>
<proteinExistence type="predicted"/>
<protein>
    <recommendedName>
        <fullName evidence="4">MASE1 domain-containing protein</fullName>
    </recommendedName>
</protein>
<feature type="transmembrane region" description="Helical" evidence="1">
    <location>
        <begin position="12"/>
        <end position="32"/>
    </location>
</feature>
<evidence type="ECO:0000256" key="1">
    <source>
        <dbReference type="SAM" id="Phobius"/>
    </source>
</evidence>
<name>A0A254PXW5_9BURK</name>
<dbReference type="EMBL" id="NGUP01000003">
    <property type="protein sequence ID" value="OWS70116.1"/>
    <property type="molecule type" value="Genomic_DNA"/>
</dbReference>
<feature type="transmembrane region" description="Helical" evidence="1">
    <location>
        <begin position="53"/>
        <end position="77"/>
    </location>
</feature>
<comment type="caution">
    <text evidence="2">The sequence shown here is derived from an EMBL/GenBank/DDBJ whole genome shotgun (WGS) entry which is preliminary data.</text>
</comment>
<feature type="transmembrane region" description="Helical" evidence="1">
    <location>
        <begin position="153"/>
        <end position="178"/>
    </location>
</feature>
<evidence type="ECO:0000313" key="3">
    <source>
        <dbReference type="Proteomes" id="UP000197528"/>
    </source>
</evidence>
<keyword evidence="1" id="KW-0472">Membrane</keyword>
<gene>
    <name evidence="2" type="ORF">CBI31_07285</name>
</gene>
<evidence type="ECO:0008006" key="4">
    <source>
        <dbReference type="Google" id="ProtNLM"/>
    </source>
</evidence>
<feature type="transmembrane region" description="Helical" evidence="1">
    <location>
        <begin position="83"/>
        <end position="101"/>
    </location>
</feature>
<sequence length="189" mass="20877">MSKQLGTLSEVTFALVISALSYTFLFYVNNWLTSELVFSLGVNWIYLPAGLRLFLTLIFGLPGAIGISLASFLISYYGDFPRGLLICIGIGLVSGFAPYVARVFVIQNVRLSPDLSDLNFRKLVICILIYALLSAGLHQWWFSTMALENAGGINHVSVMFIGDVLGSLLLISLIKYSLDMLKKARQKVL</sequence>
<keyword evidence="1" id="KW-1133">Transmembrane helix</keyword>
<dbReference type="OrthoDB" id="8795931at2"/>
<dbReference type="AlphaFoldDB" id="A0A254PXW5"/>
<feature type="transmembrane region" description="Helical" evidence="1">
    <location>
        <begin position="122"/>
        <end position="141"/>
    </location>
</feature>
<dbReference type="Proteomes" id="UP000197528">
    <property type="component" value="Unassembled WGS sequence"/>
</dbReference>
<keyword evidence="3" id="KW-1185">Reference proteome</keyword>
<reference evidence="2 3" key="1">
    <citation type="submission" date="2017-05" db="EMBL/GenBank/DDBJ databases">
        <title>Genome of Polynucleobacter sp. MWH-Feld-100.</title>
        <authorList>
            <person name="Hahn M.W."/>
        </authorList>
    </citation>
    <scope>NUCLEOTIDE SEQUENCE [LARGE SCALE GENOMIC DNA]</scope>
    <source>
        <strain evidence="2 3">MWH-Feld-100</strain>
    </source>
</reference>
<organism evidence="2 3">
    <name type="scientific">Polynucleobacter campilacus</name>
    <dbReference type="NCBI Taxonomy" id="1743163"/>
    <lineage>
        <taxon>Bacteria</taxon>
        <taxon>Pseudomonadati</taxon>
        <taxon>Pseudomonadota</taxon>
        <taxon>Betaproteobacteria</taxon>
        <taxon>Burkholderiales</taxon>
        <taxon>Burkholderiaceae</taxon>
        <taxon>Polynucleobacter</taxon>
    </lineage>
</organism>
<evidence type="ECO:0000313" key="2">
    <source>
        <dbReference type="EMBL" id="OWS70116.1"/>
    </source>
</evidence>